<organism evidence="2 3">
    <name type="scientific">Tenacibaculum finnmarkense genomovar ulcerans</name>
    <dbReference type="NCBI Taxonomy" id="2781388"/>
    <lineage>
        <taxon>Bacteria</taxon>
        <taxon>Pseudomonadati</taxon>
        <taxon>Bacteroidota</taxon>
        <taxon>Flavobacteriia</taxon>
        <taxon>Flavobacteriales</taxon>
        <taxon>Flavobacteriaceae</taxon>
        <taxon>Tenacibaculum</taxon>
        <taxon>Tenacibaculum finnmarkense</taxon>
    </lineage>
</organism>
<evidence type="ECO:0000313" key="2">
    <source>
        <dbReference type="EMBL" id="SOU88070.1"/>
    </source>
</evidence>
<dbReference type="InterPro" id="IPR052159">
    <property type="entry name" value="Competence_DNA_uptake"/>
</dbReference>
<dbReference type="InterPro" id="IPR036866">
    <property type="entry name" value="RibonucZ/Hydroxyglut_hydro"/>
</dbReference>
<dbReference type="Pfam" id="PF00753">
    <property type="entry name" value="Lactamase_B"/>
    <property type="match status" value="1"/>
</dbReference>
<dbReference type="PANTHER" id="PTHR30619">
    <property type="entry name" value="DNA INTERNALIZATION/COMPETENCE PROTEIN COMEC/REC2"/>
    <property type="match status" value="1"/>
</dbReference>
<dbReference type="Proteomes" id="UP000490060">
    <property type="component" value="Unassembled WGS sequence"/>
</dbReference>
<evidence type="ECO:0000259" key="1">
    <source>
        <dbReference type="Pfam" id="PF00753"/>
    </source>
</evidence>
<dbReference type="AlphaFoldDB" id="A0A2I2M7R1"/>
<dbReference type="Gene3D" id="3.60.15.10">
    <property type="entry name" value="Ribonuclease Z/Hydroxyacylglutathione hydrolase-like"/>
    <property type="match status" value="1"/>
</dbReference>
<protein>
    <recommendedName>
        <fullName evidence="1">Metallo-beta-lactamase domain-containing protein</fullName>
    </recommendedName>
</protein>
<dbReference type="SUPFAM" id="SSF56281">
    <property type="entry name" value="Metallo-hydrolase/oxidoreductase"/>
    <property type="match status" value="1"/>
</dbReference>
<accession>A0A2I2M7R1</accession>
<dbReference type="RefSeq" id="WP_172504964.1">
    <property type="nucleotide sequence ID" value="NZ_OENE01000007.1"/>
</dbReference>
<name>A0A2I2M7R1_9FLAO</name>
<proteinExistence type="predicted"/>
<feature type="domain" description="Metallo-beta-lactamase" evidence="1">
    <location>
        <begin position="15"/>
        <end position="120"/>
    </location>
</feature>
<dbReference type="EMBL" id="OENE01000007">
    <property type="protein sequence ID" value="SOU88070.1"/>
    <property type="molecule type" value="Genomic_DNA"/>
</dbReference>
<dbReference type="PANTHER" id="PTHR30619:SF1">
    <property type="entry name" value="RECOMBINATION PROTEIN 2"/>
    <property type="match status" value="1"/>
</dbReference>
<gene>
    <name evidence="2" type="ORF">TNO010_150017</name>
</gene>
<sequence>MKRKITEFSVLKAYNGDCILIKTYTSDNNEFIILLDGGTSSTFKYFLKQELKSITKIDLLILTHIDSDHIGGLIKLFKNSIIDKIEIEEIWVNHPELFDINAGELISFKQGSDLKKLILEKKPKVRVRNITNEDKEINLQGIKFKILSPTKEILSSLYDKWEQLKPNNQQQKENISSKNITDSYNICLEELSKTSFKPNSPIKSDIVNASSISFILDCLDKKILFLADSRAEIIEEELKALNYTVTNKLNCDYVKISHHGSKNNTSSSLLELINCPNFIISTNGGSSNHKHPSRETIARIVYNSARNFDNEVSIFTNYSLEDIKNKIGDFITEVDLEKGNWKIEYKNKF</sequence>
<reference evidence="2 3" key="1">
    <citation type="submission" date="2017-11" db="EMBL/GenBank/DDBJ databases">
        <authorList>
            <person name="Duchaud E."/>
        </authorList>
    </citation>
    <scope>NUCLEOTIDE SEQUENCE [LARGE SCALE GENOMIC DNA]</scope>
    <source>
        <strain evidence="2 3">TNO010</strain>
    </source>
</reference>
<dbReference type="InterPro" id="IPR001279">
    <property type="entry name" value="Metallo-B-lactamas"/>
</dbReference>
<evidence type="ECO:0000313" key="3">
    <source>
        <dbReference type="Proteomes" id="UP000490060"/>
    </source>
</evidence>